<reference evidence="3" key="1">
    <citation type="submission" date="2024-07" db="EMBL/GenBank/DDBJ databases">
        <authorList>
            <person name="Li X.-J."/>
            <person name="Wang X."/>
        </authorList>
    </citation>
    <scope>NUCLEOTIDE SEQUENCE</scope>
    <source>
        <strain evidence="3">HSP-334</strain>
    </source>
</reference>
<dbReference type="InterPro" id="IPR020845">
    <property type="entry name" value="AMP-binding_CS"/>
</dbReference>
<dbReference type="EMBL" id="CP165644">
    <property type="protein sequence ID" value="XDU65848.1"/>
    <property type="molecule type" value="Genomic_DNA"/>
</dbReference>
<feature type="transmembrane region" description="Helical" evidence="1">
    <location>
        <begin position="61"/>
        <end position="83"/>
    </location>
</feature>
<dbReference type="PROSITE" id="PS00455">
    <property type="entry name" value="AMP_BINDING"/>
    <property type="match status" value="1"/>
</dbReference>
<keyword evidence="1" id="KW-0812">Transmembrane</keyword>
<evidence type="ECO:0000259" key="2">
    <source>
        <dbReference type="Pfam" id="PF00501"/>
    </source>
</evidence>
<dbReference type="Pfam" id="PF00501">
    <property type="entry name" value="AMP-binding"/>
    <property type="match status" value="1"/>
</dbReference>
<feature type="domain" description="AMP-dependent synthetase/ligase" evidence="2">
    <location>
        <begin position="15"/>
        <end position="397"/>
    </location>
</feature>
<gene>
    <name evidence="3" type="ORF">AB8B22_05315</name>
</gene>
<organism evidence="3">
    <name type="scientific">Leptotrichia rugosa</name>
    <dbReference type="NCBI Taxonomy" id="3239302"/>
    <lineage>
        <taxon>Bacteria</taxon>
        <taxon>Fusobacteriati</taxon>
        <taxon>Fusobacteriota</taxon>
        <taxon>Fusobacteriia</taxon>
        <taxon>Fusobacteriales</taxon>
        <taxon>Leptotrichiaceae</taxon>
        <taxon>Leptotrichia</taxon>
    </lineage>
</organism>
<sequence>MKIDNMTIIDKIREVKSKFPNKTAIIDLKNNTEATFSQIDTQSEAVYNYLKKNNFSKGDKVVLFVPISLKFYIILIGILKMGMQVVFIDPYAKINHINKCCEMISPNAIIGSKKVLFLGNFLKEIRKIPIKIDYKNILKDSKYHEIEISDDYEISKDTPALISFTSGSTGFPKIIMRTHGFLLGQHNVLDKNIQFSENTQAYSSFPMFLLSHICTGTTTLIPDINFGKPIKTDVKSVVKQIESKNIENIILPPSILENIVRFSKKNNIKLDCVQRVFTGGAPVFPKLMYNLLEIFPKSKVRALYGASEVEPISIFNFETITKKQIESMKNGAGLFVGKKVDQIDLKIERLELEENLKLNEKNLKKYSKSDFEKIQQILKKSAGEILVKGENVLKNYLNVKSDPNKEWHETGDMGYINENNELFLLGRAKGRVKIKNSIYYPLSIETAFSFCKEVKKCALISKNNEELYMIIEKEDNYTRTILENKEIKKLCEKFNISQVIEKKIPLDKRHNSKIDYNKLEKLIKKL</sequence>
<evidence type="ECO:0000256" key="1">
    <source>
        <dbReference type="SAM" id="Phobius"/>
    </source>
</evidence>
<keyword evidence="1" id="KW-0472">Membrane</keyword>
<keyword evidence="1" id="KW-1133">Transmembrane helix</keyword>
<dbReference type="GO" id="GO:0016405">
    <property type="term" value="F:CoA-ligase activity"/>
    <property type="evidence" value="ECO:0007669"/>
    <property type="project" value="TreeGrafter"/>
</dbReference>
<protein>
    <submittedName>
        <fullName evidence="3">AMP-binding protein</fullName>
    </submittedName>
</protein>
<dbReference type="PANTHER" id="PTHR24096">
    <property type="entry name" value="LONG-CHAIN-FATTY-ACID--COA LIGASE"/>
    <property type="match status" value="1"/>
</dbReference>
<dbReference type="SUPFAM" id="SSF56801">
    <property type="entry name" value="Acetyl-CoA synthetase-like"/>
    <property type="match status" value="1"/>
</dbReference>
<proteinExistence type="predicted"/>
<dbReference type="Gene3D" id="3.40.50.12780">
    <property type="entry name" value="N-terminal domain of ligase-like"/>
    <property type="match status" value="1"/>
</dbReference>
<dbReference type="RefSeq" id="WP_369710336.1">
    <property type="nucleotide sequence ID" value="NZ_CP165644.1"/>
</dbReference>
<evidence type="ECO:0000313" key="3">
    <source>
        <dbReference type="EMBL" id="XDU65848.1"/>
    </source>
</evidence>
<dbReference type="InterPro" id="IPR042099">
    <property type="entry name" value="ANL_N_sf"/>
</dbReference>
<name>A0AB39VFU9_9FUSO</name>
<dbReference type="InterPro" id="IPR000873">
    <property type="entry name" value="AMP-dep_synth/lig_dom"/>
</dbReference>
<dbReference type="KEGG" id="lrug:AB8B22_05315"/>
<accession>A0AB39VFU9</accession>
<dbReference type="AlphaFoldDB" id="A0AB39VFU9"/>